<name>A0A2P2QG82_RHIMU</name>
<reference evidence="1" key="1">
    <citation type="submission" date="2018-02" db="EMBL/GenBank/DDBJ databases">
        <title>Rhizophora mucronata_Transcriptome.</title>
        <authorList>
            <person name="Meera S.P."/>
            <person name="Sreeshan A."/>
            <person name="Augustine A."/>
        </authorList>
    </citation>
    <scope>NUCLEOTIDE SEQUENCE</scope>
    <source>
        <tissue evidence="1">Leaf</tissue>
    </source>
</reference>
<dbReference type="AlphaFoldDB" id="A0A2P2QG82"/>
<evidence type="ECO:0000313" key="1">
    <source>
        <dbReference type="EMBL" id="MBX66060.1"/>
    </source>
</evidence>
<organism evidence="1">
    <name type="scientific">Rhizophora mucronata</name>
    <name type="common">Asiatic mangrove</name>
    <dbReference type="NCBI Taxonomy" id="61149"/>
    <lineage>
        <taxon>Eukaryota</taxon>
        <taxon>Viridiplantae</taxon>
        <taxon>Streptophyta</taxon>
        <taxon>Embryophyta</taxon>
        <taxon>Tracheophyta</taxon>
        <taxon>Spermatophyta</taxon>
        <taxon>Magnoliopsida</taxon>
        <taxon>eudicotyledons</taxon>
        <taxon>Gunneridae</taxon>
        <taxon>Pentapetalae</taxon>
        <taxon>rosids</taxon>
        <taxon>fabids</taxon>
        <taxon>Malpighiales</taxon>
        <taxon>Rhizophoraceae</taxon>
        <taxon>Rhizophora</taxon>
    </lineage>
</organism>
<protein>
    <submittedName>
        <fullName evidence="1">Uncharacterized protein</fullName>
    </submittedName>
</protein>
<proteinExistence type="predicted"/>
<sequence length="26" mass="3120">MVDSWIFACVLMGNYLQTWIERRGET</sequence>
<accession>A0A2P2QG82</accession>
<dbReference type="EMBL" id="GGEC01085576">
    <property type="protein sequence ID" value="MBX66060.1"/>
    <property type="molecule type" value="Transcribed_RNA"/>
</dbReference>